<dbReference type="Proteomes" id="UP000366872">
    <property type="component" value="Unassembled WGS sequence"/>
</dbReference>
<dbReference type="RefSeq" id="WP_136082645.1">
    <property type="nucleotide sequence ID" value="NZ_CAAHFG010000004.1"/>
</dbReference>
<dbReference type="Pfam" id="PF08713">
    <property type="entry name" value="DNA_alkylation"/>
    <property type="match status" value="1"/>
</dbReference>
<keyword evidence="2" id="KW-1185">Reference proteome</keyword>
<proteinExistence type="predicted"/>
<dbReference type="EMBL" id="CAAHFG010000004">
    <property type="protein sequence ID" value="VGO17149.1"/>
    <property type="molecule type" value="Genomic_DNA"/>
</dbReference>
<dbReference type="SUPFAM" id="SSF48371">
    <property type="entry name" value="ARM repeat"/>
    <property type="match status" value="1"/>
</dbReference>
<evidence type="ECO:0000313" key="2">
    <source>
        <dbReference type="Proteomes" id="UP000366872"/>
    </source>
</evidence>
<sequence length="369" mass="41174">MLMKDGLGKAAVERMAGSLARTVPGFPEQRFIADAMAGIEELELKDRVRHLIGVLNTYLPDDFEETAAILIRLKGNWIPGDPDDNLQGFAAWPILDYVGEHGLGHPETALKVLKELTSFFSAEFAIRPFITEHFEATFRTLGQWADDPDEQVRRLVSEGIRPRLPWGRQLPQFIADPSPVLQLLDNLKDDPSETVRRSVANNLNDISKDHPETVIKVCKRWRQGAGPERQWIIRHATRTLVKAGHPAVFGLLGYTENPKLALKSLKVSPGAIRLGEAIEFNAMIESTAKTTQKVVVDYALHHRKANGKTSPKVFKFRSLEIAPGETVELAKRHAIKPISTRNYYPGGHAVEILINGKTFGRATFKLTLS</sequence>
<organism evidence="1 2">
    <name type="scientific">Pontiella desulfatans</name>
    <dbReference type="NCBI Taxonomy" id="2750659"/>
    <lineage>
        <taxon>Bacteria</taxon>
        <taxon>Pseudomonadati</taxon>
        <taxon>Kiritimatiellota</taxon>
        <taxon>Kiritimatiellia</taxon>
        <taxon>Kiritimatiellales</taxon>
        <taxon>Pontiellaceae</taxon>
        <taxon>Pontiella</taxon>
    </lineage>
</organism>
<protein>
    <recommendedName>
        <fullName evidence="3">DNA alkylation repair enzyme</fullName>
    </recommendedName>
</protein>
<dbReference type="Gene3D" id="1.25.40.290">
    <property type="entry name" value="ARM repeat domains"/>
    <property type="match status" value="1"/>
</dbReference>
<dbReference type="AlphaFoldDB" id="A0A6C2UB36"/>
<reference evidence="1 2" key="1">
    <citation type="submission" date="2019-04" db="EMBL/GenBank/DDBJ databases">
        <authorList>
            <person name="Van Vliet M D."/>
        </authorList>
    </citation>
    <scope>NUCLEOTIDE SEQUENCE [LARGE SCALE GENOMIC DNA]</scope>
    <source>
        <strain evidence="1 2">F1</strain>
    </source>
</reference>
<evidence type="ECO:0000313" key="1">
    <source>
        <dbReference type="EMBL" id="VGO17149.1"/>
    </source>
</evidence>
<name>A0A6C2UB36_PONDE</name>
<evidence type="ECO:0008006" key="3">
    <source>
        <dbReference type="Google" id="ProtNLM"/>
    </source>
</evidence>
<accession>A0A6C2UB36</accession>
<dbReference type="InterPro" id="IPR016024">
    <property type="entry name" value="ARM-type_fold"/>
</dbReference>
<gene>
    <name evidence="1" type="ORF">PDESU_05744</name>
</gene>
<dbReference type="InterPro" id="IPR014825">
    <property type="entry name" value="DNA_alkylation"/>
</dbReference>